<dbReference type="AlphaFoldDB" id="A0A1I0E8X4"/>
<dbReference type="InterPro" id="IPR005133">
    <property type="entry name" value="PhaG_MnhG_YufB"/>
</dbReference>
<dbReference type="EMBL" id="FOHZ01000009">
    <property type="protein sequence ID" value="SET41675.1"/>
    <property type="molecule type" value="Genomic_DNA"/>
</dbReference>
<keyword evidence="1" id="KW-1133">Transmembrane helix</keyword>
<gene>
    <name evidence="2" type="ORF">SAMN04487962_10962</name>
</gene>
<dbReference type="RefSeq" id="WP_245742575.1">
    <property type="nucleotide sequence ID" value="NZ_FOHZ01000009.1"/>
</dbReference>
<feature type="transmembrane region" description="Helical" evidence="1">
    <location>
        <begin position="68"/>
        <end position="87"/>
    </location>
</feature>
<dbReference type="Proteomes" id="UP000198762">
    <property type="component" value="Unassembled WGS sequence"/>
</dbReference>
<dbReference type="PANTHER" id="PTHR34703:SF1">
    <property type="entry name" value="ANTIPORTER SUBUNIT MNHG2-RELATED"/>
    <property type="match status" value="1"/>
</dbReference>
<dbReference type="Pfam" id="PF03334">
    <property type="entry name" value="PhaG_MnhG_YufB"/>
    <property type="match status" value="1"/>
</dbReference>
<keyword evidence="3" id="KW-1185">Reference proteome</keyword>
<organism evidence="2 3">
    <name type="scientific">Marinobacter segnicrescens</name>
    <dbReference type="NCBI Taxonomy" id="430453"/>
    <lineage>
        <taxon>Bacteria</taxon>
        <taxon>Pseudomonadati</taxon>
        <taxon>Pseudomonadota</taxon>
        <taxon>Gammaproteobacteria</taxon>
        <taxon>Pseudomonadales</taxon>
        <taxon>Marinobacteraceae</taxon>
        <taxon>Marinobacter</taxon>
    </lineage>
</organism>
<protein>
    <submittedName>
        <fullName evidence="2">Multicomponent Na+:H+ antiporter subunit G</fullName>
    </submittedName>
</protein>
<dbReference type="GO" id="GO:0015385">
    <property type="term" value="F:sodium:proton antiporter activity"/>
    <property type="evidence" value="ECO:0007669"/>
    <property type="project" value="TreeGrafter"/>
</dbReference>
<dbReference type="STRING" id="430453.SAMN04487962_10962"/>
<feature type="transmembrane region" description="Helical" evidence="1">
    <location>
        <begin position="43"/>
        <end position="62"/>
    </location>
</feature>
<reference evidence="3" key="1">
    <citation type="submission" date="2016-10" db="EMBL/GenBank/DDBJ databases">
        <authorList>
            <person name="Varghese N."/>
            <person name="Submissions S."/>
        </authorList>
    </citation>
    <scope>NUCLEOTIDE SEQUENCE [LARGE SCALE GENOMIC DNA]</scope>
    <source>
        <strain evidence="3">CGMCC 1.6489</strain>
    </source>
</reference>
<evidence type="ECO:0000256" key="1">
    <source>
        <dbReference type="SAM" id="Phobius"/>
    </source>
</evidence>
<keyword evidence="1" id="KW-0812">Transmembrane</keyword>
<proteinExistence type="predicted"/>
<dbReference type="PANTHER" id="PTHR34703">
    <property type="entry name" value="ANTIPORTER SUBUNIT MNHG2-RELATED"/>
    <property type="match status" value="1"/>
</dbReference>
<evidence type="ECO:0000313" key="3">
    <source>
        <dbReference type="Proteomes" id="UP000198762"/>
    </source>
</evidence>
<feature type="transmembrane region" description="Helical" evidence="1">
    <location>
        <begin position="12"/>
        <end position="31"/>
    </location>
</feature>
<evidence type="ECO:0000313" key="2">
    <source>
        <dbReference type="EMBL" id="SET41675.1"/>
    </source>
</evidence>
<accession>A0A1I0E8X4</accession>
<sequence>MAELLPWLQIPLLVAGCLFFGIGTLGLFRLTETRDRLHALTKVDNLGLGLIALALLPSAPTVGDGVKILLVWLVVLMASATSAHLIARAAGRDVTREDP</sequence>
<keyword evidence="1" id="KW-0472">Membrane</keyword>
<name>A0A1I0E8X4_9GAMM</name>